<name>A0ABQ5EHN3_9ASTR</name>
<sequence>METASRFTRDTVTTTLVTGSDIPDGVKRLVTGKLKNFKLYFDEKKLGSFLGNFYRLILGDDLPVIA</sequence>
<accession>A0ABQ5EHN3</accession>
<proteinExistence type="predicted"/>
<protein>
    <submittedName>
        <fullName evidence="1">Uncharacterized protein</fullName>
    </submittedName>
</protein>
<organism evidence="1 2">
    <name type="scientific">Tanacetum coccineum</name>
    <dbReference type="NCBI Taxonomy" id="301880"/>
    <lineage>
        <taxon>Eukaryota</taxon>
        <taxon>Viridiplantae</taxon>
        <taxon>Streptophyta</taxon>
        <taxon>Embryophyta</taxon>
        <taxon>Tracheophyta</taxon>
        <taxon>Spermatophyta</taxon>
        <taxon>Magnoliopsida</taxon>
        <taxon>eudicotyledons</taxon>
        <taxon>Gunneridae</taxon>
        <taxon>Pentapetalae</taxon>
        <taxon>asterids</taxon>
        <taxon>campanulids</taxon>
        <taxon>Asterales</taxon>
        <taxon>Asteraceae</taxon>
        <taxon>Asteroideae</taxon>
        <taxon>Anthemideae</taxon>
        <taxon>Anthemidinae</taxon>
        <taxon>Tanacetum</taxon>
    </lineage>
</organism>
<evidence type="ECO:0000313" key="1">
    <source>
        <dbReference type="EMBL" id="GJT50430.1"/>
    </source>
</evidence>
<comment type="caution">
    <text evidence="1">The sequence shown here is derived from an EMBL/GenBank/DDBJ whole genome shotgun (WGS) entry which is preliminary data.</text>
</comment>
<dbReference type="Proteomes" id="UP001151760">
    <property type="component" value="Unassembled WGS sequence"/>
</dbReference>
<dbReference type="EMBL" id="BQNB010016320">
    <property type="protein sequence ID" value="GJT50430.1"/>
    <property type="molecule type" value="Genomic_DNA"/>
</dbReference>
<reference evidence="1" key="1">
    <citation type="journal article" date="2022" name="Int. J. Mol. Sci.">
        <title>Draft Genome of Tanacetum Coccineum: Genomic Comparison of Closely Related Tanacetum-Family Plants.</title>
        <authorList>
            <person name="Yamashiro T."/>
            <person name="Shiraishi A."/>
            <person name="Nakayama K."/>
            <person name="Satake H."/>
        </authorList>
    </citation>
    <scope>NUCLEOTIDE SEQUENCE</scope>
</reference>
<evidence type="ECO:0000313" key="2">
    <source>
        <dbReference type="Proteomes" id="UP001151760"/>
    </source>
</evidence>
<gene>
    <name evidence="1" type="ORF">Tco_0976587</name>
</gene>
<keyword evidence="2" id="KW-1185">Reference proteome</keyword>
<reference evidence="1" key="2">
    <citation type="submission" date="2022-01" db="EMBL/GenBank/DDBJ databases">
        <authorList>
            <person name="Yamashiro T."/>
            <person name="Shiraishi A."/>
            <person name="Satake H."/>
            <person name="Nakayama K."/>
        </authorList>
    </citation>
    <scope>NUCLEOTIDE SEQUENCE</scope>
</reference>